<keyword evidence="2" id="KW-1185">Reference proteome</keyword>
<accession>A0ABD5VJJ2</accession>
<evidence type="ECO:0000313" key="2">
    <source>
        <dbReference type="Proteomes" id="UP001596395"/>
    </source>
</evidence>
<organism evidence="1 2">
    <name type="scientific">Halorubellus litoreus</name>
    <dbReference type="NCBI Taxonomy" id="755308"/>
    <lineage>
        <taxon>Archaea</taxon>
        <taxon>Methanobacteriati</taxon>
        <taxon>Methanobacteriota</taxon>
        <taxon>Stenosarchaea group</taxon>
        <taxon>Halobacteria</taxon>
        <taxon>Halobacteriales</taxon>
        <taxon>Halorubellaceae</taxon>
        <taxon>Halorubellus</taxon>
    </lineage>
</organism>
<reference evidence="1 2" key="1">
    <citation type="journal article" date="2019" name="Int. J. Syst. Evol. Microbiol.">
        <title>The Global Catalogue of Microorganisms (GCM) 10K type strain sequencing project: providing services to taxonomists for standard genome sequencing and annotation.</title>
        <authorList>
            <consortium name="The Broad Institute Genomics Platform"/>
            <consortium name="The Broad Institute Genome Sequencing Center for Infectious Disease"/>
            <person name="Wu L."/>
            <person name="Ma J."/>
        </authorList>
    </citation>
    <scope>NUCLEOTIDE SEQUENCE [LARGE SCALE GENOMIC DNA]</scope>
    <source>
        <strain evidence="1 2">GX26</strain>
    </source>
</reference>
<sequence length="406" mass="44871">MADSPSPPPADSTPEPTARQERVFDRIWTQLPAQQNPTSSSWWFFILFPEGEDGFGPRQMMFSIAARVGDTIRVNDVTMPGMDLDRDVEDGVDEFEAISVGWDGDDERIDERIVNQPARATLSADGSIEAWTETPDGERRGSAIHAAEDRPLGLEAEFVGEKGSVAFEAWGDLDSPNTSPVQSMDMDTPLGGADVVAFRQMRFEGEFDLPAGTETLQGSCYFQRVCFNVPLYPWKWVWAVFPNGAAFSAIIPFVGPHVFREGYEFYESDALERATLPFRTSGFFSPADGSEVVRFDDITIEPVLEDDTAEVAPEADHADGDAHPDFVVEVSTDDGDFVEFTASTYGHARNHIDRPILGGRLESHWSYNEYLFEMTDLDGRVGGQHLSAETMGQAYGTLEYSTGLGL</sequence>
<dbReference type="RefSeq" id="WP_336351192.1">
    <property type="nucleotide sequence ID" value="NZ_JAZAQL010000003.1"/>
</dbReference>
<protein>
    <recommendedName>
        <fullName evidence="3">Hydroxyneurosporene synthase (CrtC)</fullName>
    </recommendedName>
</protein>
<evidence type="ECO:0008006" key="3">
    <source>
        <dbReference type="Google" id="ProtNLM"/>
    </source>
</evidence>
<comment type="caution">
    <text evidence="1">The sequence shown here is derived from an EMBL/GenBank/DDBJ whole genome shotgun (WGS) entry which is preliminary data.</text>
</comment>
<dbReference type="Proteomes" id="UP001596395">
    <property type="component" value="Unassembled WGS sequence"/>
</dbReference>
<dbReference type="EMBL" id="JBHSXN010000003">
    <property type="protein sequence ID" value="MFC6954237.1"/>
    <property type="molecule type" value="Genomic_DNA"/>
</dbReference>
<name>A0ABD5VJJ2_9EURY</name>
<proteinExistence type="predicted"/>
<gene>
    <name evidence="1" type="ORF">ACFQGB_15345</name>
</gene>
<evidence type="ECO:0000313" key="1">
    <source>
        <dbReference type="EMBL" id="MFC6954237.1"/>
    </source>
</evidence>
<dbReference type="AlphaFoldDB" id="A0ABD5VJJ2"/>